<protein>
    <recommendedName>
        <fullName evidence="3">GpE family phage tail protein</fullName>
    </recommendedName>
</protein>
<reference evidence="2" key="1">
    <citation type="submission" date="2018-08" db="EMBL/GenBank/DDBJ databases">
        <authorList>
            <person name="Rodrigo-Torres L."/>
            <person name="Arahal R. D."/>
            <person name="Lucena T."/>
        </authorList>
    </citation>
    <scope>NUCLEOTIDE SEQUENCE [LARGE SCALE GENOMIC DNA]</scope>
    <source>
        <strain evidence="2">CECT 7235</strain>
    </source>
</reference>
<keyword evidence="2" id="KW-1185">Reference proteome</keyword>
<dbReference type="InterPro" id="IPR009493">
    <property type="entry name" value="P2_GpE"/>
</dbReference>
<evidence type="ECO:0000313" key="2">
    <source>
        <dbReference type="Proteomes" id="UP000272908"/>
    </source>
</evidence>
<gene>
    <name evidence="1" type="ORF">ROE7235_03397</name>
</gene>
<organism evidence="1 2">
    <name type="scientific">Roseinatronobacter ekhonensis</name>
    <dbReference type="NCBI Taxonomy" id="254356"/>
    <lineage>
        <taxon>Bacteria</taxon>
        <taxon>Pseudomonadati</taxon>
        <taxon>Pseudomonadota</taxon>
        <taxon>Alphaproteobacteria</taxon>
        <taxon>Rhodobacterales</taxon>
        <taxon>Paracoccaceae</taxon>
        <taxon>Roseinatronobacter</taxon>
    </lineage>
</organism>
<dbReference type="Proteomes" id="UP000272908">
    <property type="component" value="Unassembled WGS sequence"/>
</dbReference>
<dbReference type="AlphaFoldDB" id="A0A3B0MY19"/>
<name>A0A3B0MY19_9RHOB</name>
<proteinExistence type="predicted"/>
<evidence type="ECO:0008006" key="3">
    <source>
        <dbReference type="Google" id="ProtNLM"/>
    </source>
</evidence>
<dbReference type="OrthoDB" id="8566531at2"/>
<dbReference type="Pfam" id="PF06528">
    <property type="entry name" value="Phage_P2_GpE"/>
    <property type="match status" value="1"/>
</dbReference>
<accession>A0A3B0MY19</accession>
<dbReference type="EMBL" id="UIHC01000060">
    <property type="protein sequence ID" value="SUZ33624.1"/>
    <property type="molecule type" value="Genomic_DNA"/>
</dbReference>
<sequence>MADIAFIFHWPLSEMDAMSLEELSDWWRLAADRWKTANTPAK</sequence>
<dbReference type="RefSeq" id="WP_121096741.1">
    <property type="nucleotide sequence ID" value="NZ_UIHC01000060.1"/>
</dbReference>
<evidence type="ECO:0000313" key="1">
    <source>
        <dbReference type="EMBL" id="SUZ33624.1"/>
    </source>
</evidence>